<evidence type="ECO:0000256" key="1">
    <source>
        <dbReference type="ARBA" id="ARBA00001917"/>
    </source>
</evidence>
<dbReference type="CDD" id="cd02933">
    <property type="entry name" value="OYE_like_FMN"/>
    <property type="match status" value="1"/>
</dbReference>
<dbReference type="SUPFAM" id="SSF51395">
    <property type="entry name" value="FMN-linked oxidoreductases"/>
    <property type="match status" value="1"/>
</dbReference>
<name>A0A7Y9FEX2_9CELL</name>
<reference evidence="7 8" key="1">
    <citation type="submission" date="2020-07" db="EMBL/GenBank/DDBJ databases">
        <title>Sequencing the genomes of 1000 actinobacteria strains.</title>
        <authorList>
            <person name="Klenk H.-P."/>
        </authorList>
    </citation>
    <scope>NUCLEOTIDE SEQUENCE [LARGE SCALE GENOMIC DNA]</scope>
    <source>
        <strain evidence="7 8">DSM 24482</strain>
    </source>
</reference>
<comment type="caution">
    <text evidence="7">The sequence shown here is derived from an EMBL/GenBank/DDBJ whole genome shotgun (WGS) entry which is preliminary data.</text>
</comment>
<proteinExistence type="inferred from homology"/>
<dbReference type="RefSeq" id="WP_140458944.1">
    <property type="nucleotide sequence ID" value="NZ_BAABFI010000003.1"/>
</dbReference>
<dbReference type="PANTHER" id="PTHR22893">
    <property type="entry name" value="NADH OXIDOREDUCTASE-RELATED"/>
    <property type="match status" value="1"/>
</dbReference>
<feature type="compositionally biased region" description="Polar residues" evidence="4">
    <location>
        <begin position="331"/>
        <end position="342"/>
    </location>
</feature>
<protein>
    <submittedName>
        <fullName evidence="7">2,4-dienoyl-CoA reductase-like NADH-dependent reductase (Old Yellow Enzyme family)</fullName>
    </submittedName>
    <submittedName>
        <fullName evidence="6">Alkene reductase</fullName>
    </submittedName>
</protein>
<evidence type="ECO:0000256" key="2">
    <source>
        <dbReference type="ARBA" id="ARBA00005979"/>
    </source>
</evidence>
<reference evidence="6 9" key="2">
    <citation type="submission" date="2021-01" db="EMBL/GenBank/DDBJ databases">
        <title>Whole genome shotgun sequence of Cellulomonas oligotrophica NBRC 109435.</title>
        <authorList>
            <person name="Komaki H."/>
            <person name="Tamura T."/>
        </authorList>
    </citation>
    <scope>NUCLEOTIDE SEQUENCE [LARGE SCALE GENOMIC DNA]</scope>
    <source>
        <strain evidence="6 9">NBRC 109435</strain>
    </source>
</reference>
<dbReference type="InterPro" id="IPR013785">
    <property type="entry name" value="Aldolase_TIM"/>
</dbReference>
<dbReference type="Gene3D" id="3.20.20.70">
    <property type="entry name" value="Aldolase class I"/>
    <property type="match status" value="1"/>
</dbReference>
<dbReference type="InterPro" id="IPR045247">
    <property type="entry name" value="Oye-like"/>
</dbReference>
<evidence type="ECO:0000313" key="6">
    <source>
        <dbReference type="EMBL" id="GIG31819.1"/>
    </source>
</evidence>
<dbReference type="InterPro" id="IPR001155">
    <property type="entry name" value="OxRdtase_FMN_N"/>
</dbReference>
<dbReference type="PANTHER" id="PTHR22893:SF91">
    <property type="entry name" value="NADPH DEHYDROGENASE 2-RELATED"/>
    <property type="match status" value="1"/>
</dbReference>
<dbReference type="EMBL" id="BONN01000002">
    <property type="protein sequence ID" value="GIG31819.1"/>
    <property type="molecule type" value="Genomic_DNA"/>
</dbReference>
<dbReference type="GO" id="GO:0010181">
    <property type="term" value="F:FMN binding"/>
    <property type="evidence" value="ECO:0007669"/>
    <property type="project" value="InterPro"/>
</dbReference>
<evidence type="ECO:0000259" key="5">
    <source>
        <dbReference type="Pfam" id="PF00724"/>
    </source>
</evidence>
<accession>A0A7Y9FEX2</accession>
<comment type="cofactor">
    <cofactor evidence="1">
        <name>FMN</name>
        <dbReference type="ChEBI" id="CHEBI:58210"/>
    </cofactor>
</comment>
<dbReference type="Proteomes" id="UP000618382">
    <property type="component" value="Unassembled WGS sequence"/>
</dbReference>
<sequence length="357" mass="37952">MDLFSPVQLGELTLPNRVVMAPLTRKRSGDAGIPGDIVVDYYAQRAGTGLIVTEGTFTSHEGRAFDGQPGIVTDEQVTAWRRVTDAVHARGGLIAMQIMHGGRVSHPDITGTDRIVAPSAVAIDATVRTRHGKQPFPVPHALTTDELPAVRDEIVTAATRALEAGMDAVELHAANGYLLHEFLSPTTNQRTDAYGGTPHARTRFVTEVVTAVADAVGPGRVGLRISPAHNIQGALETDPHDVATTYGTLVDALAPLHLAYLSILHADPAGPLTQDLRRRFAGPVVVNSGFTTTTTRDEALALVAHADGDAVAVGRPLIANPDLVDRWRTQAPENTPDPTTFYTDGPQGYTDYPPLAG</sequence>
<keyword evidence="3" id="KW-0560">Oxidoreductase</keyword>
<gene>
    <name evidence="7" type="ORF">BKA21_000300</name>
    <name evidence="6" type="ORF">Col01nite_09780</name>
</gene>
<evidence type="ECO:0000313" key="7">
    <source>
        <dbReference type="EMBL" id="NYD84751.1"/>
    </source>
</evidence>
<dbReference type="EMBL" id="JACCBK010000001">
    <property type="protein sequence ID" value="NYD84751.1"/>
    <property type="molecule type" value="Genomic_DNA"/>
</dbReference>
<evidence type="ECO:0000256" key="3">
    <source>
        <dbReference type="ARBA" id="ARBA00023002"/>
    </source>
</evidence>
<dbReference type="Proteomes" id="UP000577956">
    <property type="component" value="Unassembled WGS sequence"/>
</dbReference>
<dbReference type="GO" id="GO:0005829">
    <property type="term" value="C:cytosol"/>
    <property type="evidence" value="ECO:0007669"/>
    <property type="project" value="UniProtKB-ARBA"/>
</dbReference>
<dbReference type="GO" id="GO:0016628">
    <property type="term" value="F:oxidoreductase activity, acting on the CH-CH group of donors, NAD or NADP as acceptor"/>
    <property type="evidence" value="ECO:0007669"/>
    <property type="project" value="UniProtKB-ARBA"/>
</dbReference>
<dbReference type="AlphaFoldDB" id="A0A7Y9FEX2"/>
<evidence type="ECO:0000313" key="9">
    <source>
        <dbReference type="Proteomes" id="UP000618382"/>
    </source>
</evidence>
<dbReference type="Pfam" id="PF00724">
    <property type="entry name" value="Oxidored_FMN"/>
    <property type="match status" value="1"/>
</dbReference>
<keyword evidence="9" id="KW-1185">Reference proteome</keyword>
<evidence type="ECO:0000313" key="8">
    <source>
        <dbReference type="Proteomes" id="UP000577956"/>
    </source>
</evidence>
<organism evidence="7 8">
    <name type="scientific">Cellulomonas oligotrophica</name>
    <dbReference type="NCBI Taxonomy" id="931536"/>
    <lineage>
        <taxon>Bacteria</taxon>
        <taxon>Bacillati</taxon>
        <taxon>Actinomycetota</taxon>
        <taxon>Actinomycetes</taxon>
        <taxon>Micrococcales</taxon>
        <taxon>Cellulomonadaceae</taxon>
        <taxon>Cellulomonas</taxon>
    </lineage>
</organism>
<feature type="domain" description="NADH:flavin oxidoreductase/NADH oxidase N-terminal" evidence="5">
    <location>
        <begin position="2"/>
        <end position="333"/>
    </location>
</feature>
<feature type="region of interest" description="Disordered" evidence="4">
    <location>
        <begin position="329"/>
        <end position="357"/>
    </location>
</feature>
<evidence type="ECO:0000256" key="4">
    <source>
        <dbReference type="SAM" id="MobiDB-lite"/>
    </source>
</evidence>
<comment type="similarity">
    <text evidence="2">Belongs to the NADH:flavin oxidoreductase/NADH oxidase family.</text>
</comment>
<dbReference type="FunFam" id="3.20.20.70:FF:000059">
    <property type="entry name" value="N-ethylmaleimide reductase, FMN-linked"/>
    <property type="match status" value="1"/>
</dbReference>